<evidence type="ECO:0000313" key="4">
    <source>
        <dbReference type="Proteomes" id="UP000651852"/>
    </source>
</evidence>
<protein>
    <submittedName>
        <fullName evidence="3">N-acetylmuramoyl-L-alanine amidase</fullName>
    </submittedName>
</protein>
<dbReference type="Pfam" id="PF01510">
    <property type="entry name" value="Amidase_2"/>
    <property type="match status" value="1"/>
</dbReference>
<reference evidence="3 4" key="1">
    <citation type="submission" date="2020-08" db="EMBL/GenBank/DDBJ databases">
        <title>Putative novel bacterial strains isolated from necrotic wheat leaf tissues caused by Xanthomonas translucens.</title>
        <authorList>
            <person name="Tambong J.T."/>
        </authorList>
    </citation>
    <scope>NUCLEOTIDE SEQUENCE [LARGE SCALE GENOMIC DNA]</scope>
    <source>
        <strain evidence="3 4">DOAB 1069</strain>
    </source>
</reference>
<comment type="similarity">
    <text evidence="1">Belongs to the N-acetylmuramoyl-L-alanine amidase 2 family.</text>
</comment>
<dbReference type="InterPro" id="IPR006619">
    <property type="entry name" value="PGRP_domain_met/bac"/>
</dbReference>
<proteinExistence type="inferred from homology"/>
<dbReference type="Gene3D" id="3.40.80.10">
    <property type="entry name" value="Peptidoglycan recognition protein-like"/>
    <property type="match status" value="1"/>
</dbReference>
<keyword evidence="4" id="KW-1185">Reference proteome</keyword>
<name>A0ABR7B826_9PSED</name>
<dbReference type="Proteomes" id="UP000651852">
    <property type="component" value="Unassembled WGS sequence"/>
</dbReference>
<sequence>MTPSKFTTTAQVQKVIPDQSIAPVEITVNDRAATREAIIRKVRSLGHEFVERSGWKANNPKKTLDEDWEYSMIALHHAGRSYSCGIGAEQMLETQEFQQKGRPDDIAYHFGIDCSGIVYEGRDIRFKGSSVLEFNTGVIGIALMNNLTTAEEGDDIVAFGRKTLEYLGINTTNKIPTPQIDATINLISALRSVFVIEHFGGHMEYPRQKAEGKICPGNIGMKLVKKIRKKTHLSAPPLS</sequence>
<gene>
    <name evidence="3" type="ORF">H8S59_26460</name>
</gene>
<dbReference type="SMART" id="SM00701">
    <property type="entry name" value="PGRP"/>
    <property type="match status" value="1"/>
</dbReference>
<dbReference type="SUPFAM" id="SSF55846">
    <property type="entry name" value="N-acetylmuramoyl-L-alanine amidase-like"/>
    <property type="match status" value="1"/>
</dbReference>
<dbReference type="PANTHER" id="PTHR11022">
    <property type="entry name" value="PEPTIDOGLYCAN RECOGNITION PROTEIN"/>
    <property type="match status" value="1"/>
</dbReference>
<dbReference type="EMBL" id="JACONW010000266">
    <property type="protein sequence ID" value="MBC3953329.1"/>
    <property type="molecule type" value="Genomic_DNA"/>
</dbReference>
<dbReference type="RefSeq" id="WP_187523324.1">
    <property type="nucleotide sequence ID" value="NZ_JACONW010000266.1"/>
</dbReference>
<evidence type="ECO:0000313" key="3">
    <source>
        <dbReference type="EMBL" id="MBC3953329.1"/>
    </source>
</evidence>
<dbReference type="InterPro" id="IPR015510">
    <property type="entry name" value="PGRP"/>
</dbReference>
<comment type="caution">
    <text evidence="3">The sequence shown here is derived from an EMBL/GenBank/DDBJ whole genome shotgun (WGS) entry which is preliminary data.</text>
</comment>
<organism evidence="3 4">
    <name type="scientific">Pseudomonas folii</name>
    <dbReference type="NCBI Taxonomy" id="2762593"/>
    <lineage>
        <taxon>Bacteria</taxon>
        <taxon>Pseudomonadati</taxon>
        <taxon>Pseudomonadota</taxon>
        <taxon>Gammaproteobacteria</taxon>
        <taxon>Pseudomonadales</taxon>
        <taxon>Pseudomonadaceae</taxon>
        <taxon>Pseudomonas</taxon>
    </lineage>
</organism>
<dbReference type="InterPro" id="IPR002502">
    <property type="entry name" value="Amidase_domain"/>
</dbReference>
<evidence type="ECO:0000256" key="1">
    <source>
        <dbReference type="ARBA" id="ARBA00007553"/>
    </source>
</evidence>
<dbReference type="CDD" id="cd06583">
    <property type="entry name" value="PGRP"/>
    <property type="match status" value="1"/>
</dbReference>
<dbReference type="InterPro" id="IPR036505">
    <property type="entry name" value="Amidase/PGRP_sf"/>
</dbReference>
<accession>A0ABR7B826</accession>
<feature type="domain" description="Peptidoglycan recognition protein family" evidence="2">
    <location>
        <begin position="47"/>
        <end position="164"/>
    </location>
</feature>
<dbReference type="PANTHER" id="PTHR11022:SF41">
    <property type="entry name" value="PEPTIDOGLYCAN-RECOGNITION PROTEIN LC-RELATED"/>
    <property type="match status" value="1"/>
</dbReference>
<evidence type="ECO:0000259" key="2">
    <source>
        <dbReference type="SMART" id="SM00701"/>
    </source>
</evidence>